<organism evidence="5 6">
    <name type="scientific">Candidatus Kaiserbacteria bacterium CG10_big_fil_rev_8_21_14_0_10_43_70</name>
    <dbReference type="NCBI Taxonomy" id="1974605"/>
    <lineage>
        <taxon>Bacteria</taxon>
        <taxon>Candidatus Kaiseribacteriota</taxon>
    </lineage>
</organism>
<comment type="caution">
    <text evidence="5">The sequence shown here is derived from an EMBL/GenBank/DDBJ whole genome shotgun (WGS) entry which is preliminary data.</text>
</comment>
<accession>A0A2H0UJL6</accession>
<dbReference type="InterPro" id="IPR001460">
    <property type="entry name" value="PCN-bd_Tpept"/>
</dbReference>
<feature type="domain" description="Penicillin-binding protein dimerisation" evidence="4">
    <location>
        <begin position="55"/>
        <end position="191"/>
    </location>
</feature>
<evidence type="ECO:0000259" key="4">
    <source>
        <dbReference type="Pfam" id="PF03717"/>
    </source>
</evidence>
<evidence type="ECO:0000256" key="1">
    <source>
        <dbReference type="ARBA" id="ARBA00004370"/>
    </source>
</evidence>
<dbReference type="Gene3D" id="3.90.1310.10">
    <property type="entry name" value="Penicillin-binding protein 2a (Domain 2)"/>
    <property type="match status" value="1"/>
</dbReference>
<sequence length="573" mass="63515">MRATFVTRIRIIFSAFLLLAVLFVVRLYFVQIVQSEEYSEIAQSQYVASTAATDERGDIFFKDKDGRLVTAATQKSGWRLAILPKEIYESEEVTPDSIFNSISTEYTLDKERFYASSKKTSDPYEEIAFKLTDEEADNIRAKNIKGVFLSREKWRFYPAGKRAAHALGFVGFQGNEKSGRYGLERYFEDTLVRDKNILDTNFFAEVFSNVKAFVSPSSEDEGELITSIEPTVQKRLEDSLSEVGSVWNAKKMGGIIMDPKTGAIIAIAALPTFDPNQFNTEPDSSIFVNPLVESVYEMGSIMKPLTMAAGLDVDAVTADTTYYDAGFIVKSGAKISNYDGIGRGYVSMQEVLNQSLNTGASFVVDEMGKETFGEYVEEFGLGEETGIDLPNEVKGILGGLKSKSDVDYASASFGQGIAVTPIAMVRALSSLANGGSLVQPHIVSEIRYGPGLSKKVWDKPEDRVIKKETAEEITRMLVEVVDTALLGGTVKEDRYSIAAKTGTAQIASPYGGYYDDRFLHSFFGYFPAHDAKFLVFLFALEPEGVRYASQTLANPFMDLTKFLINYYDIPPDR</sequence>
<dbReference type="GO" id="GO:0071555">
    <property type="term" value="P:cell wall organization"/>
    <property type="evidence" value="ECO:0007669"/>
    <property type="project" value="TreeGrafter"/>
</dbReference>
<dbReference type="InterPro" id="IPR012338">
    <property type="entry name" value="Beta-lactam/transpept-like"/>
</dbReference>
<dbReference type="Proteomes" id="UP000230706">
    <property type="component" value="Unassembled WGS sequence"/>
</dbReference>
<evidence type="ECO:0008006" key="7">
    <source>
        <dbReference type="Google" id="ProtNLM"/>
    </source>
</evidence>
<proteinExistence type="predicted"/>
<reference evidence="6" key="1">
    <citation type="submission" date="2017-09" db="EMBL/GenBank/DDBJ databases">
        <title>Depth-based differentiation of microbial function through sediment-hosted aquifers and enrichment of novel symbionts in the deep terrestrial subsurface.</title>
        <authorList>
            <person name="Probst A.J."/>
            <person name="Ladd B."/>
            <person name="Jarett J.K."/>
            <person name="Geller-Mcgrath D.E."/>
            <person name="Sieber C.M.K."/>
            <person name="Emerson J.B."/>
            <person name="Anantharaman K."/>
            <person name="Thomas B.C."/>
            <person name="Malmstrom R."/>
            <person name="Stieglmeier M."/>
            <person name="Klingl A."/>
            <person name="Woyke T."/>
            <person name="Ryan C.M."/>
            <person name="Banfield J.F."/>
        </authorList>
    </citation>
    <scope>NUCLEOTIDE SEQUENCE [LARGE SCALE GENOMIC DNA]</scope>
</reference>
<dbReference type="Pfam" id="PF03717">
    <property type="entry name" value="PBP_dimer"/>
    <property type="match status" value="1"/>
</dbReference>
<protein>
    <recommendedName>
        <fullName evidence="7">Penicillin-binding protein transpeptidase domain-containing protein</fullName>
    </recommendedName>
</protein>
<dbReference type="SUPFAM" id="SSF56519">
    <property type="entry name" value="Penicillin binding protein dimerisation domain"/>
    <property type="match status" value="1"/>
</dbReference>
<dbReference type="GO" id="GO:0008658">
    <property type="term" value="F:penicillin binding"/>
    <property type="evidence" value="ECO:0007669"/>
    <property type="project" value="InterPro"/>
</dbReference>
<dbReference type="AlphaFoldDB" id="A0A2H0UJL6"/>
<dbReference type="Gene3D" id="3.30.450.330">
    <property type="match status" value="1"/>
</dbReference>
<comment type="subcellular location">
    <subcellularLocation>
        <location evidence="1">Membrane</location>
    </subcellularLocation>
</comment>
<keyword evidence="2" id="KW-0472">Membrane</keyword>
<dbReference type="InterPro" id="IPR036138">
    <property type="entry name" value="PBP_dimer_sf"/>
</dbReference>
<dbReference type="PANTHER" id="PTHR30627:SF1">
    <property type="entry name" value="PEPTIDOGLYCAN D,D-TRANSPEPTIDASE FTSI"/>
    <property type="match status" value="1"/>
</dbReference>
<dbReference type="SUPFAM" id="SSF56601">
    <property type="entry name" value="beta-lactamase/transpeptidase-like"/>
    <property type="match status" value="1"/>
</dbReference>
<dbReference type="Pfam" id="PF00905">
    <property type="entry name" value="Transpeptidase"/>
    <property type="match status" value="1"/>
</dbReference>
<dbReference type="InterPro" id="IPR050515">
    <property type="entry name" value="Beta-lactam/transpept"/>
</dbReference>
<evidence type="ECO:0000313" key="6">
    <source>
        <dbReference type="Proteomes" id="UP000230706"/>
    </source>
</evidence>
<dbReference type="EMBL" id="PFBF01000003">
    <property type="protein sequence ID" value="PIR86581.1"/>
    <property type="molecule type" value="Genomic_DNA"/>
</dbReference>
<dbReference type="InterPro" id="IPR005311">
    <property type="entry name" value="PBP_dimer"/>
</dbReference>
<dbReference type="PANTHER" id="PTHR30627">
    <property type="entry name" value="PEPTIDOGLYCAN D,D-TRANSPEPTIDASE"/>
    <property type="match status" value="1"/>
</dbReference>
<gene>
    <name evidence="5" type="ORF">COU13_00165</name>
</gene>
<evidence type="ECO:0000313" key="5">
    <source>
        <dbReference type="EMBL" id="PIR86581.1"/>
    </source>
</evidence>
<evidence type="ECO:0000259" key="3">
    <source>
        <dbReference type="Pfam" id="PF00905"/>
    </source>
</evidence>
<dbReference type="Gene3D" id="3.40.710.10">
    <property type="entry name" value="DD-peptidase/beta-lactamase superfamily"/>
    <property type="match status" value="1"/>
</dbReference>
<evidence type="ECO:0000256" key="2">
    <source>
        <dbReference type="ARBA" id="ARBA00023136"/>
    </source>
</evidence>
<dbReference type="GO" id="GO:0005886">
    <property type="term" value="C:plasma membrane"/>
    <property type="evidence" value="ECO:0007669"/>
    <property type="project" value="TreeGrafter"/>
</dbReference>
<name>A0A2H0UJL6_9BACT</name>
<feature type="domain" description="Penicillin-binding protein transpeptidase" evidence="3">
    <location>
        <begin position="254"/>
        <end position="557"/>
    </location>
</feature>